<dbReference type="AlphaFoldDB" id="A0A1K2IQW6"/>
<dbReference type="Proteomes" id="UP000182544">
    <property type="component" value="Unassembled WGS sequence"/>
</dbReference>
<evidence type="ECO:0000313" key="2">
    <source>
        <dbReference type="EMBL" id="SFZ94845.1"/>
    </source>
</evidence>
<accession>A0A1K2IQW6</accession>
<sequence>MKKIFFLISIIPMLAFGQIPVTDAAANATLGMINSQLLQTNMQIKSMGVQLTTMNQNLDRLISLLEKNNNLTSKSKEILKEELEAKKTAPDYVMKSTELITVVNLKNKILEAYRASQQSVRAFENLDKEESKEFFTYIANAVMKTTDLFKQCKTILYTRSIIQPEERLKKIDEISIKLTEIFDNLITYEKKLKQLNSTRDIRKTLIDLNKN</sequence>
<keyword evidence="3" id="KW-1185">Reference proteome</keyword>
<evidence type="ECO:0000313" key="3">
    <source>
        <dbReference type="Proteomes" id="UP000182544"/>
    </source>
</evidence>
<feature type="chain" id="PRO_5012453537" description="Conjugal transfer protein TraI" evidence="1">
    <location>
        <begin position="25"/>
        <end position="211"/>
    </location>
</feature>
<name>A0A1K2IQW6_9FLAO</name>
<keyword evidence="1" id="KW-0732">Signal</keyword>
<reference evidence="2 3" key="1">
    <citation type="submission" date="2016-10" db="EMBL/GenBank/DDBJ databases">
        <authorList>
            <person name="de Groot N.N."/>
        </authorList>
    </citation>
    <scope>NUCLEOTIDE SEQUENCE [LARGE SCALE GENOMIC DNA]</scope>
    <source>
        <strain evidence="2 3">DSM 18180</strain>
    </source>
</reference>
<dbReference type="EMBL" id="FPKV01000005">
    <property type="protein sequence ID" value="SFZ94845.1"/>
    <property type="molecule type" value="Genomic_DNA"/>
</dbReference>
<dbReference type="RefSeq" id="WP_143144338.1">
    <property type="nucleotide sequence ID" value="NZ_FPKV01000005.1"/>
</dbReference>
<protein>
    <recommendedName>
        <fullName evidence="4">Conjugal transfer protein TraI</fullName>
    </recommendedName>
</protein>
<dbReference type="STRING" id="369401.SAMN05428642_105131"/>
<proteinExistence type="predicted"/>
<organism evidence="2 3">
    <name type="scientific">Flaviramulus basaltis</name>
    <dbReference type="NCBI Taxonomy" id="369401"/>
    <lineage>
        <taxon>Bacteria</taxon>
        <taxon>Pseudomonadati</taxon>
        <taxon>Bacteroidota</taxon>
        <taxon>Flavobacteriia</taxon>
        <taxon>Flavobacteriales</taxon>
        <taxon>Flavobacteriaceae</taxon>
        <taxon>Flaviramulus</taxon>
    </lineage>
</organism>
<evidence type="ECO:0000256" key="1">
    <source>
        <dbReference type="SAM" id="SignalP"/>
    </source>
</evidence>
<feature type="signal peptide" evidence="1">
    <location>
        <begin position="1"/>
        <end position="24"/>
    </location>
</feature>
<dbReference type="OrthoDB" id="1433784at2"/>
<evidence type="ECO:0008006" key="4">
    <source>
        <dbReference type="Google" id="ProtNLM"/>
    </source>
</evidence>
<gene>
    <name evidence="2" type="ORF">SAMN05428642_105131</name>
</gene>